<dbReference type="Proteomes" id="UP000198251">
    <property type="component" value="Chromosome I"/>
</dbReference>
<proteinExistence type="predicted"/>
<name>A0A1C5G7H7_MICEH</name>
<organism evidence="1 2">
    <name type="scientific">Micromonospora echinofusca</name>
    <dbReference type="NCBI Taxonomy" id="47858"/>
    <lineage>
        <taxon>Bacteria</taxon>
        <taxon>Bacillati</taxon>
        <taxon>Actinomycetota</taxon>
        <taxon>Actinomycetes</taxon>
        <taxon>Micromonosporales</taxon>
        <taxon>Micromonosporaceae</taxon>
        <taxon>Micromonospora</taxon>
    </lineage>
</organism>
<accession>A0A1C5G7H7</accession>
<dbReference type="GeneID" id="95801596"/>
<gene>
    <name evidence="1" type="ORF">GA0070610_1756</name>
</gene>
<reference evidence="1 2" key="1">
    <citation type="submission" date="2016-06" db="EMBL/GenBank/DDBJ databases">
        <authorList>
            <person name="Kjaerup R.B."/>
            <person name="Dalgaard T.S."/>
            <person name="Juul-Madsen H.R."/>
        </authorList>
    </citation>
    <scope>NUCLEOTIDE SEQUENCE [LARGE SCALE GENOMIC DNA]</scope>
    <source>
        <strain evidence="1 2">DSM 43913</strain>
    </source>
</reference>
<dbReference type="EMBL" id="LT607733">
    <property type="protein sequence ID" value="SCG15522.1"/>
    <property type="molecule type" value="Genomic_DNA"/>
</dbReference>
<keyword evidence="2" id="KW-1185">Reference proteome</keyword>
<dbReference type="AlphaFoldDB" id="A0A1C5G7H7"/>
<evidence type="ECO:0000313" key="2">
    <source>
        <dbReference type="Proteomes" id="UP000198251"/>
    </source>
</evidence>
<dbReference type="RefSeq" id="WP_088999538.1">
    <property type="nucleotide sequence ID" value="NZ_LT607733.1"/>
</dbReference>
<evidence type="ECO:0000313" key="1">
    <source>
        <dbReference type="EMBL" id="SCG15522.1"/>
    </source>
</evidence>
<sequence>MGLRALIGTERADGSYEARHVHYDAVPTVIVPALSALVHDELHHDLPAAVERLMQTDWRRIYALPGCRQMIGIPLDEPGERLTGQVDATAADDREWAYLFGGHRLHVYLGVPTAPFVRKWEPWACWSVDELPLVPLTELLDVQRSGNRRQWLAGDRLKFETAAGCCDLKEAR</sequence>
<protein>
    <submittedName>
        <fullName evidence="1">Uncharacterized protein</fullName>
    </submittedName>
</protein>